<comment type="cofactor">
    <cofactor evidence="1">
        <name>Fe(2+)</name>
        <dbReference type="ChEBI" id="CHEBI:29033"/>
    </cofactor>
</comment>
<dbReference type="EMBL" id="AWSO01000194">
    <property type="protein sequence ID" value="ESK93458.1"/>
    <property type="molecule type" value="Genomic_DNA"/>
</dbReference>
<comment type="caution">
    <text evidence="8">The sequence shown here is derived from an EMBL/GenBank/DDBJ whole genome shotgun (WGS) entry which is preliminary data.</text>
</comment>
<dbReference type="STRING" id="1381753.V2X2V2"/>
<proteinExistence type="inferred from homology"/>
<evidence type="ECO:0000313" key="9">
    <source>
        <dbReference type="Proteomes" id="UP000017559"/>
    </source>
</evidence>
<accession>V2X2V2</accession>
<dbReference type="PANTHER" id="PTHR43779:SF2">
    <property type="entry name" value="ALPHA-KETOGLUTARATE-DEPENDENT XANTHINE DIOXYGENASE XAN1"/>
    <property type="match status" value="1"/>
</dbReference>
<reference evidence="8 9" key="1">
    <citation type="journal article" date="2014" name="BMC Genomics">
        <title>Genome and secretome analysis of the hemibiotrophic fungal pathogen, Moniliophthora roreri, which causes frosty pod rot disease of cacao: mechanisms of the biotrophic and necrotrophic phases.</title>
        <authorList>
            <person name="Meinhardt L.W."/>
            <person name="Costa G.G.L."/>
            <person name="Thomazella D.P.T."/>
            <person name="Teixeira P.J.P.L."/>
            <person name="Carazzolle M.F."/>
            <person name="Schuster S.C."/>
            <person name="Carlson J.E."/>
            <person name="Guiltinan M.J."/>
            <person name="Mieczkowski P."/>
            <person name="Farmer A."/>
            <person name="Ramaraj T."/>
            <person name="Crozier J."/>
            <person name="Davis R.E."/>
            <person name="Shao J."/>
            <person name="Melnick R.L."/>
            <person name="Pereira G.A.G."/>
            <person name="Bailey B.A."/>
        </authorList>
    </citation>
    <scope>NUCLEOTIDE SEQUENCE [LARGE SCALE GENOMIC DNA]</scope>
    <source>
        <strain evidence="8 9">MCA 2997</strain>
    </source>
</reference>
<name>V2X2V2_MONRO</name>
<evidence type="ECO:0000313" key="8">
    <source>
        <dbReference type="EMBL" id="ESK93458.1"/>
    </source>
</evidence>
<evidence type="ECO:0000256" key="1">
    <source>
        <dbReference type="ARBA" id="ARBA00001954"/>
    </source>
</evidence>
<evidence type="ECO:0000256" key="4">
    <source>
        <dbReference type="ARBA" id="ARBA00022964"/>
    </source>
</evidence>
<dbReference type="Proteomes" id="UP000017559">
    <property type="component" value="Unassembled WGS sequence"/>
</dbReference>
<dbReference type="AlphaFoldDB" id="V2X2V2"/>
<dbReference type="OrthoDB" id="93019at2759"/>
<keyword evidence="9" id="KW-1185">Reference proteome</keyword>
<dbReference type="Gene3D" id="3.60.130.10">
    <property type="entry name" value="Clavaminate synthase-like"/>
    <property type="match status" value="1"/>
</dbReference>
<dbReference type="PANTHER" id="PTHR43779">
    <property type="entry name" value="DIOXYGENASE RV0097-RELATED"/>
    <property type="match status" value="1"/>
</dbReference>
<evidence type="ECO:0000256" key="6">
    <source>
        <dbReference type="ARBA" id="ARBA00023004"/>
    </source>
</evidence>
<sequence length="397" mass="45062">MGIEFHPLVLPDSADKSKLGDFGREVRGVHPAHVTEEHFALIEEALYKYNALLFRNVDLSPEEQYAFVKAFDPEATGVYAHGTKKMQEHKNSVLSSYLNTIPRVPQVQLIGHGTVYNHEGIPEVTLRHGHHASIHKTCVSKEDEERGVTRFFRWHMDAALYEYDPPKVTGLYAVKVPQGPRQVARYDDGSGDELPVPLGTTAFESGKNMFDILPPELKSLAVRARAKYAPRPFEWFRGAHLKSHGIGLETEGLEKQLDELSAWEEKDVKTYAFCWKNPVTGDLHLMVHPLCLMEVIIDPVSQEGRKQNALYPDGAHLTNLKEIRELLHKMQRPGIIPSLVYPHDWHEKDLILFHNRGVMHSVVGVFKEGQIRVFHQCNVAASDAPKGPSNEDRLRWE</sequence>
<organism evidence="8 9">
    <name type="scientific">Moniliophthora roreri (strain MCA 2997)</name>
    <name type="common">Cocoa frosty pod rot fungus</name>
    <name type="synonym">Crinipellis roreri</name>
    <dbReference type="NCBI Taxonomy" id="1381753"/>
    <lineage>
        <taxon>Eukaryota</taxon>
        <taxon>Fungi</taxon>
        <taxon>Dikarya</taxon>
        <taxon>Basidiomycota</taxon>
        <taxon>Agaricomycotina</taxon>
        <taxon>Agaricomycetes</taxon>
        <taxon>Agaricomycetidae</taxon>
        <taxon>Agaricales</taxon>
        <taxon>Marasmiineae</taxon>
        <taxon>Marasmiaceae</taxon>
        <taxon>Moniliophthora</taxon>
    </lineage>
</organism>
<evidence type="ECO:0000256" key="3">
    <source>
        <dbReference type="ARBA" id="ARBA00022723"/>
    </source>
</evidence>
<dbReference type="KEGG" id="mrr:Moror_1739"/>
<dbReference type="GO" id="GO:0046872">
    <property type="term" value="F:metal ion binding"/>
    <property type="evidence" value="ECO:0007669"/>
    <property type="project" value="UniProtKB-KW"/>
</dbReference>
<protein>
    <submittedName>
        <fullName evidence="8">Alpha-ketoglutarate dependent xanthine dioxygenase</fullName>
    </submittedName>
</protein>
<keyword evidence="4 8" id="KW-0223">Dioxygenase</keyword>
<dbReference type="HOGENOM" id="CLU_046574_1_0_1"/>
<keyword evidence="5" id="KW-0560">Oxidoreductase</keyword>
<evidence type="ECO:0000256" key="2">
    <source>
        <dbReference type="ARBA" id="ARBA00005896"/>
    </source>
</evidence>
<dbReference type="SUPFAM" id="SSF51197">
    <property type="entry name" value="Clavaminate synthase-like"/>
    <property type="match status" value="1"/>
</dbReference>
<evidence type="ECO:0000256" key="5">
    <source>
        <dbReference type="ARBA" id="ARBA00023002"/>
    </source>
</evidence>
<keyword evidence="6" id="KW-0408">Iron</keyword>
<comment type="similarity">
    <text evidence="2">Belongs to the TfdA dioxygenase family.</text>
</comment>
<feature type="domain" description="TauD/TfdA-like" evidence="7">
    <location>
        <begin position="20"/>
        <end position="377"/>
    </location>
</feature>
<gene>
    <name evidence="8" type="ORF">Moror_1739</name>
</gene>
<dbReference type="InterPro" id="IPR051178">
    <property type="entry name" value="TfdA_dioxygenase"/>
</dbReference>
<dbReference type="InterPro" id="IPR042098">
    <property type="entry name" value="TauD-like_sf"/>
</dbReference>
<dbReference type="Pfam" id="PF02668">
    <property type="entry name" value="TauD"/>
    <property type="match status" value="1"/>
</dbReference>
<keyword evidence="3" id="KW-0479">Metal-binding</keyword>
<dbReference type="GO" id="GO:0051213">
    <property type="term" value="F:dioxygenase activity"/>
    <property type="evidence" value="ECO:0007669"/>
    <property type="project" value="UniProtKB-KW"/>
</dbReference>
<evidence type="ECO:0000259" key="7">
    <source>
        <dbReference type="Pfam" id="PF02668"/>
    </source>
</evidence>
<dbReference type="InterPro" id="IPR003819">
    <property type="entry name" value="TauD/TfdA-like"/>
</dbReference>